<gene>
    <name evidence="2" type="primary">LOC136117090</name>
</gene>
<dbReference type="GeneID" id="136117090"/>
<dbReference type="InterPro" id="IPR031883">
    <property type="entry name" value="DUF4763"/>
</dbReference>
<keyword evidence="1" id="KW-1185">Reference proteome</keyword>
<dbReference type="Proteomes" id="UP001652628">
    <property type="component" value="Chromosome 3"/>
</dbReference>
<protein>
    <submittedName>
        <fullName evidence="2">Uncharacterized protein</fullName>
    </submittedName>
</protein>
<sequence length="284" mass="33153">MDQEIYSETIELNKTKFKFVPCMAPGIPVLATCKIEEPKKETKLLISTQAKPQNVFHCEEHTDSTYQGSLTVEEGGESLEESLVEVKDIHEEVSRLRLRVNRLNHLLGTNIPDCPTIDLCKSDQIFLTKPDEVHPEILQMQIASKKLAYQLIQLQTVRKAADVAIRIVRNDHGRNKNLELQLQSRIQELNSFKLKFEKYQGLCLQRFRFLEEEKYCGREFGKYLNKSAELIKKNHNKLIIRKEYEPLRQDALKVIDNLRRASEHLRDHLSDEISNKKQQLFQNI</sequence>
<name>A0AB40DDV6_DROSZ</name>
<proteinExistence type="predicted"/>
<dbReference type="Pfam" id="PF15960">
    <property type="entry name" value="DUF4763"/>
    <property type="match status" value="1"/>
</dbReference>
<dbReference type="AlphaFoldDB" id="A0AB40DDV6"/>
<evidence type="ECO:0000313" key="1">
    <source>
        <dbReference type="Proteomes" id="UP001652628"/>
    </source>
</evidence>
<reference evidence="2" key="1">
    <citation type="submission" date="2025-08" db="UniProtKB">
        <authorList>
            <consortium name="RefSeq"/>
        </authorList>
    </citation>
    <scope>IDENTIFICATION</scope>
</reference>
<dbReference type="RefSeq" id="XP_065722368.2">
    <property type="nucleotide sequence ID" value="XM_065866296.2"/>
</dbReference>
<organism evidence="1 2">
    <name type="scientific">Drosophila suzukii</name>
    <name type="common">Spotted-wing drosophila fruit fly</name>
    <dbReference type="NCBI Taxonomy" id="28584"/>
    <lineage>
        <taxon>Eukaryota</taxon>
        <taxon>Metazoa</taxon>
        <taxon>Ecdysozoa</taxon>
        <taxon>Arthropoda</taxon>
        <taxon>Hexapoda</taxon>
        <taxon>Insecta</taxon>
        <taxon>Pterygota</taxon>
        <taxon>Neoptera</taxon>
        <taxon>Endopterygota</taxon>
        <taxon>Diptera</taxon>
        <taxon>Brachycera</taxon>
        <taxon>Muscomorpha</taxon>
        <taxon>Ephydroidea</taxon>
        <taxon>Drosophilidae</taxon>
        <taxon>Drosophila</taxon>
        <taxon>Sophophora</taxon>
    </lineage>
</organism>
<evidence type="ECO:0000313" key="2">
    <source>
        <dbReference type="RefSeq" id="XP_065722368.2"/>
    </source>
</evidence>
<accession>A0AB40DDV6</accession>